<keyword evidence="7 19" id="KW-0349">Heme</keyword>
<dbReference type="PRINTS" id="PR00605">
    <property type="entry name" value="CYTCHROMECIC"/>
</dbReference>
<keyword evidence="9 20" id="KW-0812">Transmembrane</keyword>
<comment type="similarity">
    <text evidence="3 19">Belongs to the CcoP / FixP family.</text>
</comment>
<feature type="transmembrane region" description="Helical" evidence="20">
    <location>
        <begin position="63"/>
        <end position="85"/>
    </location>
</feature>
<keyword evidence="12 19" id="KW-0375">Hydrogen ion transport</keyword>
<dbReference type="InterPro" id="IPR050597">
    <property type="entry name" value="Cytochrome_c_Oxidase_Subunit"/>
</dbReference>
<dbReference type="InterPro" id="IPR032858">
    <property type="entry name" value="CcoP_N"/>
</dbReference>
<dbReference type="NCBIfam" id="TIGR00782">
    <property type="entry name" value="ccoP"/>
    <property type="match status" value="1"/>
</dbReference>
<keyword evidence="10 19" id="KW-0479">Metal-binding</keyword>
<proteinExistence type="inferred from homology"/>
<evidence type="ECO:0000256" key="19">
    <source>
        <dbReference type="PIRNR" id="PIRNR000006"/>
    </source>
</evidence>
<keyword evidence="11" id="KW-0677">Repeat</keyword>
<keyword evidence="8 19" id="KW-0679">Respiratory chain</keyword>
<evidence type="ECO:0000256" key="12">
    <source>
        <dbReference type="ARBA" id="ARBA00022781"/>
    </source>
</evidence>
<keyword evidence="4 19" id="KW-0813">Transport</keyword>
<evidence type="ECO:0000256" key="1">
    <source>
        <dbReference type="ARBA" id="ARBA00004533"/>
    </source>
</evidence>
<evidence type="ECO:0000256" key="16">
    <source>
        <dbReference type="ARBA" id="ARBA00023004"/>
    </source>
</evidence>
<sequence length="304" mass="33164">MDDFSSSFWGYFIAAVSLGGIFYCAYILATQMKVKLKKGEKAQVTGHVWDGDLEEYNNPLPGWWVGMFILTIVFALGYLALYPGLVAFGNLKNWSAVGQYKAEVAKSDQKTDVLYASYMAMPIPEVAKSPEAIAMGKNLFQTYCVQCHGSDARGAKGFPNLTDGDWLYGGTPEKIKETLNVGRHGQMPAFGAAFGDEKVRDVANYVMKLSGNPAHNNVRAERGAATFAQVCIACHGTDGKGNKDIGAPNLTDNIWLYGSGSEAVISETIINGRDNVMPAWKEFLGDGKVHLLAAYVFSLRQEQK</sequence>
<dbReference type="PANTHER" id="PTHR33751:SF1">
    <property type="entry name" value="CBB3-TYPE CYTOCHROME C OXIDASE SUBUNIT FIXP"/>
    <property type="match status" value="1"/>
</dbReference>
<dbReference type="RefSeq" id="WP_221007652.1">
    <property type="nucleotide sequence ID" value="NZ_CP081150.1"/>
</dbReference>
<feature type="domain" description="Cytochrome c" evidence="21">
    <location>
        <begin position="218"/>
        <end position="300"/>
    </location>
</feature>
<evidence type="ECO:0000256" key="5">
    <source>
        <dbReference type="ARBA" id="ARBA00022475"/>
    </source>
</evidence>
<evidence type="ECO:0000259" key="21">
    <source>
        <dbReference type="PROSITE" id="PS51007"/>
    </source>
</evidence>
<evidence type="ECO:0000256" key="4">
    <source>
        <dbReference type="ARBA" id="ARBA00022448"/>
    </source>
</evidence>
<dbReference type="Gene3D" id="1.10.760.10">
    <property type="entry name" value="Cytochrome c-like domain"/>
    <property type="match status" value="2"/>
</dbReference>
<dbReference type="InterPro" id="IPR009056">
    <property type="entry name" value="Cyt_c-like_dom"/>
</dbReference>
<evidence type="ECO:0000256" key="18">
    <source>
        <dbReference type="ARBA" id="ARBA00023136"/>
    </source>
</evidence>
<comment type="function">
    <text evidence="19">C-type cytochrome. Part of the cbb3-type cytochrome c oxidase complex.</text>
</comment>
<dbReference type="Gene3D" id="6.10.280.130">
    <property type="match status" value="1"/>
</dbReference>
<evidence type="ECO:0000256" key="15">
    <source>
        <dbReference type="ARBA" id="ARBA00023002"/>
    </source>
</evidence>
<dbReference type="SUPFAM" id="SSF46626">
    <property type="entry name" value="Cytochrome c"/>
    <property type="match status" value="2"/>
</dbReference>
<keyword evidence="23" id="KW-1185">Reference proteome</keyword>
<keyword evidence="13 19" id="KW-0249">Electron transport</keyword>
<reference evidence="22 23" key="1">
    <citation type="submission" date="2021-08" db="EMBL/GenBank/DDBJ databases">
        <title>complete genome sequencing of Deefgea sp. D25.</title>
        <authorList>
            <person name="Bae J.-W."/>
            <person name="Gim D.-H."/>
        </authorList>
    </citation>
    <scope>NUCLEOTIDE SEQUENCE [LARGE SCALE GENOMIC DNA]</scope>
    <source>
        <strain evidence="22 23">D25</strain>
    </source>
</reference>
<evidence type="ECO:0000256" key="10">
    <source>
        <dbReference type="ARBA" id="ARBA00022723"/>
    </source>
</evidence>
<dbReference type="Pfam" id="PF14715">
    <property type="entry name" value="FixP_N"/>
    <property type="match status" value="1"/>
</dbReference>
<dbReference type="Pfam" id="PF13442">
    <property type="entry name" value="Cytochrome_CBB3"/>
    <property type="match status" value="2"/>
</dbReference>
<dbReference type="Proteomes" id="UP000825679">
    <property type="component" value="Chromosome"/>
</dbReference>
<comment type="cofactor">
    <cofactor evidence="19">
        <name>heme c</name>
        <dbReference type="ChEBI" id="CHEBI:61717"/>
    </cofactor>
    <text evidence="19">Binds 2 heme C groups per subunit.</text>
</comment>
<evidence type="ECO:0000256" key="20">
    <source>
        <dbReference type="SAM" id="Phobius"/>
    </source>
</evidence>
<feature type="transmembrane region" description="Helical" evidence="20">
    <location>
        <begin position="6"/>
        <end position="29"/>
    </location>
</feature>
<dbReference type="EMBL" id="CP081150">
    <property type="protein sequence ID" value="QZA79133.1"/>
    <property type="molecule type" value="Genomic_DNA"/>
</dbReference>
<organism evidence="22 23">
    <name type="scientific">Deefgea tanakiae</name>
    <dbReference type="NCBI Taxonomy" id="2865840"/>
    <lineage>
        <taxon>Bacteria</taxon>
        <taxon>Pseudomonadati</taxon>
        <taxon>Pseudomonadota</taxon>
        <taxon>Betaproteobacteria</taxon>
        <taxon>Neisseriales</taxon>
        <taxon>Chitinibacteraceae</taxon>
        <taxon>Deefgea</taxon>
    </lineage>
</organism>
<feature type="domain" description="Cytochrome c" evidence="21">
    <location>
        <begin position="131"/>
        <end position="210"/>
    </location>
</feature>
<dbReference type="InterPro" id="IPR008168">
    <property type="entry name" value="Cyt_C_IC"/>
</dbReference>
<accession>A0ABX8ZDD2</accession>
<evidence type="ECO:0000256" key="9">
    <source>
        <dbReference type="ARBA" id="ARBA00022692"/>
    </source>
</evidence>
<dbReference type="PROSITE" id="PS51007">
    <property type="entry name" value="CYTC"/>
    <property type="match status" value="2"/>
</dbReference>
<evidence type="ECO:0000256" key="17">
    <source>
        <dbReference type="ARBA" id="ARBA00023065"/>
    </source>
</evidence>
<comment type="subunit">
    <text evidence="19">Component of the cbb3-type cytochrome c oxidase.</text>
</comment>
<keyword evidence="17 19" id="KW-0406">Ion transport</keyword>
<keyword evidence="6 19" id="KW-0997">Cell inner membrane</keyword>
<comment type="pathway">
    <text evidence="2 19">Energy metabolism; oxidative phosphorylation.</text>
</comment>
<keyword evidence="14 20" id="KW-1133">Transmembrane helix</keyword>
<evidence type="ECO:0000313" key="23">
    <source>
        <dbReference type="Proteomes" id="UP000825679"/>
    </source>
</evidence>
<protein>
    <recommendedName>
        <fullName evidence="19">Cbb3-type cytochrome c oxidase subunit</fullName>
    </recommendedName>
</protein>
<evidence type="ECO:0000256" key="2">
    <source>
        <dbReference type="ARBA" id="ARBA00004673"/>
    </source>
</evidence>
<comment type="subcellular location">
    <subcellularLocation>
        <location evidence="1 19">Cell inner membrane</location>
    </subcellularLocation>
</comment>
<keyword evidence="15 19" id="KW-0560">Oxidoreductase</keyword>
<dbReference type="PANTHER" id="PTHR33751">
    <property type="entry name" value="CBB3-TYPE CYTOCHROME C OXIDASE SUBUNIT FIXP"/>
    <property type="match status" value="1"/>
</dbReference>
<evidence type="ECO:0000256" key="7">
    <source>
        <dbReference type="ARBA" id="ARBA00022617"/>
    </source>
</evidence>
<evidence type="ECO:0000256" key="13">
    <source>
        <dbReference type="ARBA" id="ARBA00022982"/>
    </source>
</evidence>
<evidence type="ECO:0000256" key="3">
    <source>
        <dbReference type="ARBA" id="ARBA00006113"/>
    </source>
</evidence>
<dbReference type="InterPro" id="IPR038414">
    <property type="entry name" value="CcoP_N_sf"/>
</dbReference>
<evidence type="ECO:0000256" key="14">
    <source>
        <dbReference type="ARBA" id="ARBA00022989"/>
    </source>
</evidence>
<evidence type="ECO:0000256" key="8">
    <source>
        <dbReference type="ARBA" id="ARBA00022660"/>
    </source>
</evidence>
<name>A0ABX8ZDD2_9NEIS</name>
<dbReference type="InterPro" id="IPR004678">
    <property type="entry name" value="Cyt_c_oxidase_cbb3_su3"/>
</dbReference>
<dbReference type="PIRSF" id="PIRSF000006">
    <property type="entry name" value="Cbb3-Cox_fixP"/>
    <property type="match status" value="1"/>
</dbReference>
<evidence type="ECO:0000313" key="22">
    <source>
        <dbReference type="EMBL" id="QZA79133.1"/>
    </source>
</evidence>
<keyword evidence="16 19" id="KW-0408">Iron</keyword>
<keyword evidence="5 19" id="KW-1003">Cell membrane</keyword>
<dbReference type="InterPro" id="IPR036909">
    <property type="entry name" value="Cyt_c-like_dom_sf"/>
</dbReference>
<evidence type="ECO:0000256" key="11">
    <source>
        <dbReference type="ARBA" id="ARBA00022737"/>
    </source>
</evidence>
<gene>
    <name evidence="22" type="primary">ccoP</name>
    <name evidence="22" type="ORF">K4H28_06980</name>
</gene>
<evidence type="ECO:0000256" key="6">
    <source>
        <dbReference type="ARBA" id="ARBA00022519"/>
    </source>
</evidence>
<keyword evidence="18 19" id="KW-0472">Membrane</keyword>